<dbReference type="GeneID" id="101851480"/>
<dbReference type="InterPro" id="IPR008387">
    <property type="entry name" value="ATP_synth_f6_mt"/>
</dbReference>
<protein>
    <submittedName>
        <fullName evidence="11 12">ATP synthase-coupling factor 6, mitochondrial</fullName>
    </submittedName>
</protein>
<keyword evidence="8" id="KW-0496">Mitochondrion</keyword>
<comment type="similarity">
    <text evidence="2">Belongs to the eukaryotic ATPase subunit F6 family.</text>
</comment>
<dbReference type="Proteomes" id="UP000694888">
    <property type="component" value="Unplaced"/>
</dbReference>
<keyword evidence="6" id="KW-0999">Mitochondrion inner membrane</keyword>
<comment type="subcellular location">
    <subcellularLocation>
        <location evidence="1">Mitochondrion inner membrane</location>
    </subcellularLocation>
</comment>
<dbReference type="InterPro" id="IPR036204">
    <property type="entry name" value="ATP_synth_f6_sf_mt"/>
</dbReference>
<organism evidence="10 12">
    <name type="scientific">Aplysia californica</name>
    <name type="common">California sea hare</name>
    <dbReference type="NCBI Taxonomy" id="6500"/>
    <lineage>
        <taxon>Eukaryota</taxon>
        <taxon>Metazoa</taxon>
        <taxon>Spiralia</taxon>
        <taxon>Lophotrochozoa</taxon>
        <taxon>Mollusca</taxon>
        <taxon>Gastropoda</taxon>
        <taxon>Heterobranchia</taxon>
        <taxon>Euthyneura</taxon>
        <taxon>Tectipleura</taxon>
        <taxon>Aplysiida</taxon>
        <taxon>Aplysioidea</taxon>
        <taxon>Aplysiidae</taxon>
        <taxon>Aplysia</taxon>
    </lineage>
</organism>
<name>A0ABM0JH43_APLCA</name>
<evidence type="ECO:0000256" key="9">
    <source>
        <dbReference type="ARBA" id="ARBA00023136"/>
    </source>
</evidence>
<keyword evidence="3" id="KW-0813">Transport</keyword>
<dbReference type="RefSeq" id="XP_005093546.1">
    <property type="nucleotide sequence ID" value="XM_005093489.3"/>
</dbReference>
<dbReference type="Gene3D" id="1.10.246.110">
    <property type="entry name" value="Mitochondrial ATP synthase-coupling factor 6"/>
    <property type="match status" value="1"/>
</dbReference>
<evidence type="ECO:0000256" key="5">
    <source>
        <dbReference type="ARBA" id="ARBA00022781"/>
    </source>
</evidence>
<keyword evidence="10" id="KW-1185">Reference proteome</keyword>
<evidence type="ECO:0000256" key="7">
    <source>
        <dbReference type="ARBA" id="ARBA00023065"/>
    </source>
</evidence>
<evidence type="ECO:0000313" key="10">
    <source>
        <dbReference type="Proteomes" id="UP000694888"/>
    </source>
</evidence>
<dbReference type="PANTHER" id="PTHR12441:SF10">
    <property type="entry name" value="ATP SYNTHASE-COUPLING FACTOR 6, MITOCHONDRIAL"/>
    <property type="match status" value="1"/>
</dbReference>
<proteinExistence type="inferred from homology"/>
<evidence type="ECO:0000256" key="1">
    <source>
        <dbReference type="ARBA" id="ARBA00004273"/>
    </source>
</evidence>
<dbReference type="Pfam" id="PF05511">
    <property type="entry name" value="ATP-synt_F6"/>
    <property type="match status" value="1"/>
</dbReference>
<evidence type="ECO:0000256" key="3">
    <source>
        <dbReference type="ARBA" id="ARBA00022448"/>
    </source>
</evidence>
<evidence type="ECO:0000313" key="11">
    <source>
        <dbReference type="RefSeq" id="XP_005093546.1"/>
    </source>
</evidence>
<accession>A0ABM0JH43</accession>
<keyword evidence="5" id="KW-0375">Hydrogen ion transport</keyword>
<evidence type="ECO:0000313" key="12">
    <source>
        <dbReference type="RefSeq" id="XP_005093547.1"/>
    </source>
</evidence>
<keyword evidence="9" id="KW-0472">Membrane</keyword>
<keyword evidence="4" id="KW-0138">CF(0)</keyword>
<sequence>MFRQAFQRLTPVGNFVAHQVQRNIGMSAVVSQKANLDPIQQLFVDKIREYKTKSAGGKLVDASPETEATLKDMLTNLERAFQAKGVDMTQFPTFNFQEPELVWPGLTEEQRVKMYETAEAAEVAIAQAEQVDEDKYDPFEGIP</sequence>
<dbReference type="SUPFAM" id="SSF111357">
    <property type="entry name" value="Mitochondrial ATP synthase coupling factor 6"/>
    <property type="match status" value="1"/>
</dbReference>
<gene>
    <name evidence="11 12" type="primary">LOC101851480</name>
</gene>
<dbReference type="RefSeq" id="XP_005093547.1">
    <property type="nucleotide sequence ID" value="XM_005093490.2"/>
</dbReference>
<keyword evidence="7" id="KW-0406">Ion transport</keyword>
<evidence type="ECO:0000256" key="4">
    <source>
        <dbReference type="ARBA" id="ARBA00022547"/>
    </source>
</evidence>
<reference evidence="11 12" key="1">
    <citation type="submission" date="2025-05" db="UniProtKB">
        <authorList>
            <consortium name="RefSeq"/>
        </authorList>
    </citation>
    <scope>IDENTIFICATION</scope>
</reference>
<evidence type="ECO:0000256" key="6">
    <source>
        <dbReference type="ARBA" id="ARBA00022792"/>
    </source>
</evidence>
<evidence type="ECO:0000256" key="8">
    <source>
        <dbReference type="ARBA" id="ARBA00023128"/>
    </source>
</evidence>
<dbReference type="PANTHER" id="PTHR12441">
    <property type="entry name" value="ATP SYNTHASE COUPLING FACTOR 6, MITOCHONDRIAL"/>
    <property type="match status" value="1"/>
</dbReference>
<evidence type="ECO:0000256" key="2">
    <source>
        <dbReference type="ARBA" id="ARBA00007346"/>
    </source>
</evidence>